<name>A0A7K1URY1_9NOCA</name>
<feature type="compositionally biased region" description="Polar residues" evidence="1">
    <location>
        <begin position="219"/>
        <end position="232"/>
    </location>
</feature>
<evidence type="ECO:0000313" key="2">
    <source>
        <dbReference type="EMBL" id="MVU77113.1"/>
    </source>
</evidence>
<feature type="compositionally biased region" description="Low complexity" evidence="1">
    <location>
        <begin position="190"/>
        <end position="202"/>
    </location>
</feature>
<dbReference type="Proteomes" id="UP000466794">
    <property type="component" value="Unassembled WGS sequence"/>
</dbReference>
<organism evidence="2 3">
    <name type="scientific">Nocardia terrae</name>
    <dbReference type="NCBI Taxonomy" id="2675851"/>
    <lineage>
        <taxon>Bacteria</taxon>
        <taxon>Bacillati</taxon>
        <taxon>Actinomycetota</taxon>
        <taxon>Actinomycetes</taxon>
        <taxon>Mycobacteriales</taxon>
        <taxon>Nocardiaceae</taxon>
        <taxon>Nocardia</taxon>
    </lineage>
</organism>
<proteinExistence type="predicted"/>
<sequence>MTWFLNRHSHSPVAAALRAAMDESVNHGAAVGMWVVWLRSGRALACDWCPRLDIEAPVAICADADTAVVVAIAPQRLAHPVTSRAQVAGEYLETKGFRVEVVHVRALHEGALWISLRGGVGGVVPAQRISARCPRLLFPGAALMSSRSAAAACVLLAAMLFAAPAPAAPPPGQPGLITTPNSGGQAGVTAPPRALAPAAPADSVDDQPARTVVPAESASYPQTAQAISASPQPSVPHAPGRTASPSSGGGATAFGQDIAAVSDVVRFGSAELRRPDWMPASIADRERDWNAFLAARVAAAADQAGLTNPAVDAALGTGGDEQAPLPQELVLAQMVAADPTTLVPAITHETDAVISAADAEVPDLAAPVADVLGALATAQPPA</sequence>
<keyword evidence="3" id="KW-1185">Reference proteome</keyword>
<evidence type="ECO:0000256" key="1">
    <source>
        <dbReference type="SAM" id="MobiDB-lite"/>
    </source>
</evidence>
<protein>
    <submittedName>
        <fullName evidence="2">Uncharacterized protein</fullName>
    </submittedName>
</protein>
<accession>A0A7K1URY1</accession>
<dbReference type="RefSeq" id="WP_157386507.1">
    <property type="nucleotide sequence ID" value="NZ_WRPP01000001.1"/>
</dbReference>
<dbReference type="AlphaFoldDB" id="A0A7K1URY1"/>
<dbReference type="EMBL" id="WRPP01000001">
    <property type="protein sequence ID" value="MVU77113.1"/>
    <property type="molecule type" value="Genomic_DNA"/>
</dbReference>
<comment type="caution">
    <text evidence="2">The sequence shown here is derived from an EMBL/GenBank/DDBJ whole genome shotgun (WGS) entry which is preliminary data.</text>
</comment>
<reference evidence="2 3" key="1">
    <citation type="submission" date="2019-12" db="EMBL/GenBank/DDBJ databases">
        <title>Nocardia sp. nov. ET3-3 isolated from soil.</title>
        <authorList>
            <person name="Kanchanasin P."/>
            <person name="Tanasupawat S."/>
            <person name="Yuki M."/>
            <person name="Kudo T."/>
        </authorList>
    </citation>
    <scope>NUCLEOTIDE SEQUENCE [LARGE SCALE GENOMIC DNA]</scope>
    <source>
        <strain evidence="2 3">ET3-3</strain>
    </source>
</reference>
<gene>
    <name evidence="2" type="ORF">GPX89_07610</name>
</gene>
<feature type="region of interest" description="Disordered" evidence="1">
    <location>
        <begin position="172"/>
        <end position="251"/>
    </location>
</feature>
<evidence type="ECO:0000313" key="3">
    <source>
        <dbReference type="Proteomes" id="UP000466794"/>
    </source>
</evidence>